<reference evidence="3 4" key="1">
    <citation type="journal article" date="2013" name="Genome Announc.">
        <title>The Draft Genome Sequence of Sphingomonas paucimobilis Strain HER1398 (Proteobacteria), Host to the Giant PAU Phage, Indicates That It Is a Member of the Genus Sphingobacterium (Bacteroidetes).</title>
        <authorList>
            <person name="White R.A.III."/>
            <person name="Suttle C.A."/>
        </authorList>
    </citation>
    <scope>NUCLEOTIDE SEQUENCE [LARGE SCALE GENOMIC DNA]</scope>
    <source>
        <strain evidence="3 4">HER1398</strain>
    </source>
</reference>
<feature type="transmembrane region" description="Helical" evidence="2">
    <location>
        <begin position="22"/>
        <end position="41"/>
    </location>
</feature>
<evidence type="ECO:0000313" key="3">
    <source>
        <dbReference type="EMBL" id="ERJ58653.1"/>
    </source>
</evidence>
<dbReference type="PATRIC" id="fig|1346330.5.peg.3210"/>
<keyword evidence="4" id="KW-1185">Reference proteome</keyword>
<evidence type="ECO:0000256" key="2">
    <source>
        <dbReference type="SAM" id="Phobius"/>
    </source>
</evidence>
<dbReference type="Proteomes" id="UP000016584">
    <property type="component" value="Unassembled WGS sequence"/>
</dbReference>
<keyword evidence="2" id="KW-0812">Transmembrane</keyword>
<dbReference type="AlphaFoldDB" id="U2J7M9"/>
<dbReference type="RefSeq" id="WP_021071353.1">
    <property type="nucleotide sequence ID" value="NZ_ATDL01000016.1"/>
</dbReference>
<keyword evidence="2" id="KW-0472">Membrane</keyword>
<evidence type="ECO:0000256" key="1">
    <source>
        <dbReference type="SAM" id="Coils"/>
    </source>
</evidence>
<feature type="coiled-coil region" evidence="1">
    <location>
        <begin position="107"/>
        <end position="183"/>
    </location>
</feature>
<dbReference type="eggNOG" id="COG1196">
    <property type="taxonomic scope" value="Bacteria"/>
</dbReference>
<accession>U2J7M9</accession>
<keyword evidence="1" id="KW-0175">Coiled coil</keyword>
<evidence type="ECO:0008006" key="5">
    <source>
        <dbReference type="Google" id="ProtNLM"/>
    </source>
</evidence>
<keyword evidence="2" id="KW-1133">Transmembrane helix</keyword>
<organism evidence="3 4">
    <name type="scientific">Sphingobacterium paucimobilis HER1398</name>
    <dbReference type="NCBI Taxonomy" id="1346330"/>
    <lineage>
        <taxon>Bacteria</taxon>
        <taxon>Pseudomonadati</taxon>
        <taxon>Bacteroidota</taxon>
        <taxon>Sphingobacteriia</taxon>
        <taxon>Sphingobacteriales</taxon>
        <taxon>Sphingobacteriaceae</taxon>
        <taxon>Sphingobacterium</taxon>
    </lineage>
</organism>
<dbReference type="STRING" id="1346330.M472_07735"/>
<proteinExistence type="predicted"/>
<dbReference type="EMBL" id="ATDL01000016">
    <property type="protein sequence ID" value="ERJ58653.1"/>
    <property type="molecule type" value="Genomic_DNA"/>
</dbReference>
<dbReference type="OrthoDB" id="1115172at2"/>
<protein>
    <recommendedName>
        <fullName evidence="5">Chromosome segregation protein SMC</fullName>
    </recommendedName>
</protein>
<name>U2J7M9_9SPHI</name>
<evidence type="ECO:0000313" key="4">
    <source>
        <dbReference type="Proteomes" id="UP000016584"/>
    </source>
</evidence>
<comment type="caution">
    <text evidence="3">The sequence shown here is derived from an EMBL/GenBank/DDBJ whole genome shotgun (WGS) entry which is preliminary data.</text>
</comment>
<gene>
    <name evidence="3" type="ORF">M472_07735</name>
</gene>
<sequence length="309" mass="35136">MEVKSTSVESEVPDNKKDNSKIYFFMIAIASLLATNIYFYVKFKSSGEKLYTVALQKENLQIEIDRIEAELDNIKNQNIEGLPDNLIQEELFARKIIDDLRAELENSNISDAQIQAAKDQIQKLKNNVSSLKDEAGELKLQNDILLRKNKELSSSVREKNEQMETLKQRNERLSEKVSIASSVKVSSILVNGVEKTRKGDLEIETKAKRVDDLQIKFSIADNPLAKEGSKEIFVRIIDPQGNLIAKAGDVFSVHGDKLQYTFKEAISFTNRGEEYQFLWRDTNRFKKGAYTVLLYADDAIMGRSSVVLK</sequence>